<reference evidence="5" key="1">
    <citation type="submission" date="2025-08" db="UniProtKB">
        <authorList>
            <consortium name="Ensembl"/>
        </authorList>
    </citation>
    <scope>IDENTIFICATION</scope>
</reference>
<feature type="compositionally biased region" description="Low complexity" evidence="3">
    <location>
        <begin position="652"/>
        <end position="661"/>
    </location>
</feature>
<dbReference type="AlphaFoldDB" id="A0A8D2IWD2"/>
<dbReference type="InterPro" id="IPR037245">
    <property type="entry name" value="FIP-RBD_C_sf"/>
</dbReference>
<dbReference type="Proteomes" id="UP000694545">
    <property type="component" value="Unplaced"/>
</dbReference>
<feature type="region of interest" description="Disordered" evidence="3">
    <location>
        <begin position="648"/>
        <end position="873"/>
    </location>
</feature>
<accession>A0A8D2IWD2</accession>
<keyword evidence="2" id="KW-0597">Phosphoprotein</keyword>
<evidence type="ECO:0000259" key="4">
    <source>
        <dbReference type="PROSITE" id="PS51511"/>
    </source>
</evidence>
<proteinExistence type="predicted"/>
<dbReference type="GO" id="GO:0045055">
    <property type="term" value="P:regulated exocytosis"/>
    <property type="evidence" value="ECO:0007669"/>
    <property type="project" value="TreeGrafter"/>
</dbReference>
<feature type="domain" description="FIP-RBD" evidence="4">
    <location>
        <begin position="1113"/>
        <end position="1175"/>
    </location>
</feature>
<dbReference type="SUPFAM" id="SSF144270">
    <property type="entry name" value="Eferin C-derminal domain-like"/>
    <property type="match status" value="1"/>
</dbReference>
<feature type="region of interest" description="Disordered" evidence="3">
    <location>
        <begin position="1"/>
        <end position="21"/>
    </location>
</feature>
<evidence type="ECO:0000313" key="6">
    <source>
        <dbReference type="Proteomes" id="UP000694545"/>
    </source>
</evidence>
<dbReference type="Gene3D" id="1.20.5.2440">
    <property type="match status" value="1"/>
</dbReference>
<dbReference type="GO" id="GO:0045335">
    <property type="term" value="C:phagocytic vesicle"/>
    <property type="evidence" value="ECO:0007669"/>
    <property type="project" value="TreeGrafter"/>
</dbReference>
<evidence type="ECO:0000256" key="2">
    <source>
        <dbReference type="ARBA" id="ARBA00022553"/>
    </source>
</evidence>
<feature type="compositionally biased region" description="Pro residues" evidence="3">
    <location>
        <begin position="970"/>
        <end position="981"/>
    </location>
</feature>
<sequence length="1184" mass="121774">MGEGAARLGPVLPRLASPGQRRSAAFRSVACPGGSGACVSSPPVSARRWYKLHSKPGKKEKDRGEVQLSIQFTRHSLTASMFDLSVKEKPRSPFGRLKDKVTGRQKYDLESASAIVPSSSGALDEELGPAGKKAKAKSFFFRSKLRKSSLTQSNTSLGSDSTASSASSVAPGGMPQSPSRHSSLSTDPSGKRGRDFLPSPKLTHKRAFSDEASQIGLLPDARRAQGLTPQSEPVSRSSLCINGSHIYCEEPAPRPAGLPPAQSSAHRPSQASVPGPSTPGTGAAGGRGKALLATFGGARWPQSPAPSPRFCLLCLPRALSSHSGLSKASLPQNAPGWLPCVMHMGGAAQGGSCRPGWGGGQVPSLSHPLKAERASRAAPAAGCPWPRPPPAAAPSPLPPRCTGQPPGPPQHTPLLRPLRVLNHFPAHSLCSSPPSLLAPTESAADAPSPEDRGPCPFVRAGERPAGPAPRRPSCPEAPARAPPEWDDSFDAFASSRLRPDAPREPPAPPPTAALAEDPAPRDDPGGPGPAEAMAKPQGSGGVARTGEEPRPGSPHLPDSLPEGGQSPPGDAPLPAGAAPESTATRGRPTWVQHPGEEQACWGPCGEAAGAWAAEPGQSSERGAAATPAVLGWAQEDRRDWCASPLVENAFSPEEPGLPAEAPGRDELGGPREGPLLLGSGQGPGGEVEEPPSAGLGHGDAAERLGLPPPTGGPHMGMGPSQALEGSPRHEGQGTEEEGHVASEAREPSGMGAHSTGPPPPKPPRRFTPLSFEEDAGEALGWPGGTSGQEAQGLEAPQLDSPGEEAPPPAAPTSLALRAIIGAGGGSPWRATEGLRLPTEDDVPSGADELTSPELPPGDTGLSAGEGALGPQPGATELFWAATEELLPSPDRSALPAAASRGPGAEGPGSPLGQPSPAHPWVLAGGMLRPGGEMELSSGWSDDRVEDYKRADFWQAGSGMWGARQEAAPAPGNPFAPHPSPPLALRGLFPELPPAAPSPHGSQPLASSTPFLQAAARPQPFAFTPPAAPPAPGGAPVGSSPAVARPSLALPQPGTEASAPSVLPAESQLAEELQAIAQPLLRAAPWWPSRPPTSARAGPRVTGGLPADWFLCPQEPSAPDPSAKYFHLTHDELIQLLSKREAELRGKQEHIQELENYIDRLLVRIMEQSPTLLQIPLGGEAKAAK</sequence>
<dbReference type="GO" id="GO:0030141">
    <property type="term" value="C:secretory granule"/>
    <property type="evidence" value="ECO:0007669"/>
    <property type="project" value="TreeGrafter"/>
</dbReference>
<feature type="compositionally biased region" description="Pro residues" evidence="3">
    <location>
        <begin position="385"/>
        <end position="411"/>
    </location>
</feature>
<keyword evidence="1" id="KW-0813">Transport</keyword>
<dbReference type="Ensembl" id="ENSVKKT00000000406.1">
    <property type="protein sequence ID" value="ENSVKKP00000000387.1"/>
    <property type="gene ID" value="ENSVKKG00000000319.1"/>
</dbReference>
<evidence type="ECO:0000256" key="1">
    <source>
        <dbReference type="ARBA" id="ARBA00022448"/>
    </source>
</evidence>
<dbReference type="GO" id="GO:0005769">
    <property type="term" value="C:early endosome"/>
    <property type="evidence" value="ECO:0007669"/>
    <property type="project" value="TreeGrafter"/>
</dbReference>
<feature type="compositionally biased region" description="Low complexity" evidence="3">
    <location>
        <begin position="271"/>
        <end position="281"/>
    </location>
</feature>
<feature type="compositionally biased region" description="Polar residues" evidence="3">
    <location>
        <begin position="261"/>
        <end position="270"/>
    </location>
</feature>
<dbReference type="InterPro" id="IPR019018">
    <property type="entry name" value="Rab-bd_FIP-RBD"/>
</dbReference>
<feature type="compositionally biased region" description="Polar residues" evidence="3">
    <location>
        <begin position="176"/>
        <end position="188"/>
    </location>
</feature>
<feature type="region of interest" description="Disordered" evidence="3">
    <location>
        <begin position="150"/>
        <end position="208"/>
    </location>
</feature>
<feature type="region of interest" description="Disordered" evidence="3">
    <location>
        <begin position="886"/>
        <end position="919"/>
    </location>
</feature>
<organism evidence="5 6">
    <name type="scientific">Varanus komodoensis</name>
    <name type="common">Komodo dragon</name>
    <dbReference type="NCBI Taxonomy" id="61221"/>
    <lineage>
        <taxon>Eukaryota</taxon>
        <taxon>Metazoa</taxon>
        <taxon>Chordata</taxon>
        <taxon>Craniata</taxon>
        <taxon>Vertebrata</taxon>
        <taxon>Euteleostomi</taxon>
        <taxon>Lepidosauria</taxon>
        <taxon>Squamata</taxon>
        <taxon>Bifurcata</taxon>
        <taxon>Unidentata</taxon>
        <taxon>Episquamata</taxon>
        <taxon>Toxicofera</taxon>
        <taxon>Anguimorpha</taxon>
        <taxon>Paleoanguimorpha</taxon>
        <taxon>Varanoidea</taxon>
        <taxon>Varanidae</taxon>
        <taxon>Varanus</taxon>
    </lineage>
</organism>
<evidence type="ECO:0000256" key="3">
    <source>
        <dbReference type="SAM" id="MobiDB-lite"/>
    </source>
</evidence>
<dbReference type="OMA" id="TVDDSWP"/>
<dbReference type="Pfam" id="PF09457">
    <property type="entry name" value="RBD-FIP"/>
    <property type="match status" value="1"/>
</dbReference>
<keyword evidence="6" id="KW-1185">Reference proteome</keyword>
<feature type="region of interest" description="Disordered" evidence="3">
    <location>
        <begin position="432"/>
        <end position="603"/>
    </location>
</feature>
<feature type="compositionally biased region" description="Low complexity" evidence="3">
    <location>
        <begin position="150"/>
        <end position="168"/>
    </location>
</feature>
<dbReference type="PANTHER" id="PTHR15746:SF14">
    <property type="entry name" value="RAB11 FAMILY-INTERACTING PROTEIN 5"/>
    <property type="match status" value="1"/>
</dbReference>
<feature type="region of interest" description="Disordered" evidence="3">
    <location>
        <begin position="251"/>
        <end position="288"/>
    </location>
</feature>
<evidence type="ECO:0000313" key="5">
    <source>
        <dbReference type="Ensembl" id="ENSVKKP00000000387.1"/>
    </source>
</evidence>
<dbReference type="GO" id="GO:0055037">
    <property type="term" value="C:recycling endosome"/>
    <property type="evidence" value="ECO:0007669"/>
    <property type="project" value="TreeGrafter"/>
</dbReference>
<feature type="region of interest" description="Disordered" evidence="3">
    <location>
        <begin position="370"/>
        <end position="415"/>
    </location>
</feature>
<dbReference type="InterPro" id="IPR037789">
    <property type="entry name" value="FIP_classI"/>
</dbReference>
<protein>
    <submittedName>
        <fullName evidence="5">RAB11 family interacting protein 5</fullName>
    </submittedName>
</protein>
<dbReference type="PANTHER" id="PTHR15746">
    <property type="entry name" value="RAB11-RELATED"/>
    <property type="match status" value="1"/>
</dbReference>
<dbReference type="GO" id="GO:0031267">
    <property type="term" value="F:small GTPase binding"/>
    <property type="evidence" value="ECO:0007669"/>
    <property type="project" value="InterPro"/>
</dbReference>
<reference evidence="5" key="2">
    <citation type="submission" date="2025-09" db="UniProtKB">
        <authorList>
            <consortium name="Ensembl"/>
        </authorList>
    </citation>
    <scope>IDENTIFICATION</scope>
</reference>
<name>A0A8D2IWD2_VARKO</name>
<dbReference type="GO" id="GO:0005739">
    <property type="term" value="C:mitochondrion"/>
    <property type="evidence" value="ECO:0007669"/>
    <property type="project" value="TreeGrafter"/>
</dbReference>
<feature type="region of interest" description="Disordered" evidence="3">
    <location>
        <begin position="1019"/>
        <end position="1062"/>
    </location>
</feature>
<dbReference type="PROSITE" id="PS51511">
    <property type="entry name" value="FIP_RBD"/>
    <property type="match status" value="1"/>
</dbReference>
<feature type="region of interest" description="Disordered" evidence="3">
    <location>
        <begin position="961"/>
        <end position="1006"/>
    </location>
</feature>
<feature type="compositionally biased region" description="Basic and acidic residues" evidence="3">
    <location>
        <begin position="726"/>
        <end position="746"/>
    </location>
</feature>